<dbReference type="SUPFAM" id="SSF47384">
    <property type="entry name" value="Homodimeric domain of signal transducing histidine kinase"/>
    <property type="match status" value="1"/>
</dbReference>
<reference evidence="9 10" key="1">
    <citation type="submission" date="2020-01" db="EMBL/GenBank/DDBJ databases">
        <title>The draft genome sequence of Corallococcus exiguus DSM 14696.</title>
        <authorList>
            <person name="Zhang X."/>
            <person name="Zhu H."/>
        </authorList>
    </citation>
    <scope>NUCLEOTIDE SEQUENCE [LARGE SCALE GENOMIC DNA]</scope>
    <source>
        <strain evidence="9 10">DSM 14696</strain>
    </source>
</reference>
<dbReference type="InterPro" id="IPR003661">
    <property type="entry name" value="HisK_dim/P_dom"/>
</dbReference>
<dbReference type="InterPro" id="IPR000700">
    <property type="entry name" value="PAS-assoc_C"/>
</dbReference>
<dbReference type="Gene3D" id="3.30.565.10">
    <property type="entry name" value="Histidine kinase-like ATPase, C-terminal domain"/>
    <property type="match status" value="1"/>
</dbReference>
<feature type="coiled-coil region" evidence="6">
    <location>
        <begin position="19"/>
        <end position="46"/>
    </location>
</feature>
<dbReference type="PROSITE" id="PS50109">
    <property type="entry name" value="HIS_KIN"/>
    <property type="match status" value="1"/>
</dbReference>
<dbReference type="InterPro" id="IPR003594">
    <property type="entry name" value="HATPase_dom"/>
</dbReference>
<organism evidence="9 10">
    <name type="scientific">Corallococcus exiguus</name>
    <dbReference type="NCBI Taxonomy" id="83462"/>
    <lineage>
        <taxon>Bacteria</taxon>
        <taxon>Pseudomonadati</taxon>
        <taxon>Myxococcota</taxon>
        <taxon>Myxococcia</taxon>
        <taxon>Myxococcales</taxon>
        <taxon>Cystobacterineae</taxon>
        <taxon>Myxococcaceae</taxon>
        <taxon>Corallococcus</taxon>
    </lineage>
</organism>
<keyword evidence="10" id="KW-1185">Reference proteome</keyword>
<dbReference type="SMART" id="SM00387">
    <property type="entry name" value="HATPase_c"/>
    <property type="match status" value="1"/>
</dbReference>
<feature type="domain" description="PAC" evidence="8">
    <location>
        <begin position="106"/>
        <end position="158"/>
    </location>
</feature>
<dbReference type="SMART" id="SM00086">
    <property type="entry name" value="PAC"/>
    <property type="match status" value="1"/>
</dbReference>
<dbReference type="SMART" id="SM00091">
    <property type="entry name" value="PAS"/>
    <property type="match status" value="1"/>
</dbReference>
<dbReference type="InterPro" id="IPR001610">
    <property type="entry name" value="PAC"/>
</dbReference>
<dbReference type="EC" id="2.7.13.3" evidence="2"/>
<gene>
    <name evidence="9" type="ORF">GTZ93_08735</name>
</gene>
<dbReference type="InterPro" id="IPR036890">
    <property type="entry name" value="HATPase_C_sf"/>
</dbReference>
<keyword evidence="3" id="KW-0597">Phosphoprotein</keyword>
<dbReference type="CDD" id="cd00075">
    <property type="entry name" value="HATPase"/>
    <property type="match status" value="1"/>
</dbReference>
<accession>A0A7X5BQK3</accession>
<keyword evidence="5" id="KW-0418">Kinase</keyword>
<dbReference type="CDD" id="cd00130">
    <property type="entry name" value="PAS"/>
    <property type="match status" value="1"/>
</dbReference>
<proteinExistence type="predicted"/>
<dbReference type="GO" id="GO:0000155">
    <property type="term" value="F:phosphorelay sensor kinase activity"/>
    <property type="evidence" value="ECO:0007669"/>
    <property type="project" value="InterPro"/>
</dbReference>
<keyword evidence="6" id="KW-0175">Coiled coil</keyword>
<dbReference type="InterPro" id="IPR013655">
    <property type="entry name" value="PAS_fold_3"/>
</dbReference>
<dbReference type="GO" id="GO:0005886">
    <property type="term" value="C:plasma membrane"/>
    <property type="evidence" value="ECO:0007669"/>
    <property type="project" value="TreeGrafter"/>
</dbReference>
<evidence type="ECO:0000256" key="1">
    <source>
        <dbReference type="ARBA" id="ARBA00000085"/>
    </source>
</evidence>
<dbReference type="InterPro" id="IPR035965">
    <property type="entry name" value="PAS-like_dom_sf"/>
</dbReference>
<evidence type="ECO:0000256" key="4">
    <source>
        <dbReference type="ARBA" id="ARBA00022679"/>
    </source>
</evidence>
<dbReference type="InterPro" id="IPR005467">
    <property type="entry name" value="His_kinase_dom"/>
</dbReference>
<comment type="catalytic activity">
    <reaction evidence="1">
        <text>ATP + protein L-histidine = ADP + protein N-phospho-L-histidine.</text>
        <dbReference type="EC" id="2.7.13.3"/>
    </reaction>
</comment>
<dbReference type="Gene3D" id="3.30.450.20">
    <property type="entry name" value="PAS domain"/>
    <property type="match status" value="1"/>
</dbReference>
<dbReference type="Pfam" id="PF01590">
    <property type="entry name" value="GAF"/>
    <property type="match status" value="1"/>
</dbReference>
<evidence type="ECO:0000256" key="5">
    <source>
        <dbReference type="ARBA" id="ARBA00022777"/>
    </source>
</evidence>
<dbReference type="PRINTS" id="PR00344">
    <property type="entry name" value="BCTRLSENSOR"/>
</dbReference>
<dbReference type="Pfam" id="PF02518">
    <property type="entry name" value="HATPase_c"/>
    <property type="match status" value="1"/>
</dbReference>
<protein>
    <recommendedName>
        <fullName evidence="2">histidine kinase</fullName>
        <ecNumber evidence="2">2.7.13.3</ecNumber>
    </recommendedName>
</protein>
<dbReference type="Pfam" id="PF08447">
    <property type="entry name" value="PAS_3"/>
    <property type="match status" value="1"/>
</dbReference>
<evidence type="ECO:0000256" key="2">
    <source>
        <dbReference type="ARBA" id="ARBA00012438"/>
    </source>
</evidence>
<dbReference type="SUPFAM" id="SSF55781">
    <property type="entry name" value="GAF domain-like"/>
    <property type="match status" value="1"/>
</dbReference>
<dbReference type="InterPro" id="IPR029016">
    <property type="entry name" value="GAF-like_dom_sf"/>
</dbReference>
<evidence type="ECO:0000256" key="6">
    <source>
        <dbReference type="SAM" id="Coils"/>
    </source>
</evidence>
<dbReference type="Gene3D" id="1.10.287.130">
    <property type="match status" value="1"/>
</dbReference>
<keyword evidence="4" id="KW-0808">Transferase</keyword>
<sequence>MASPLLDPSRVSTPPAGAEVALREEVAQLRQEAERLRRLLETAAQVTWSTNPARDALAPISPSWTTFTGQTEEQMRNQGWLLALHPDDRAGALAAWERAREGTQPFATRYRLRRVDGAYVWMLARSIPVLGPDGSVHEWVGTCIDIQAQVLGEERAAFLARASELFASSLDASATQESLASLANLSVSALADWCIVDVLRADGHFERVQVVSADPSQAPLAATVQRLTPVPRERPVYPPAVALATGRSTLATEVTDAVMQSVAQDADHLETMRRVGIRSLLTVPIMARGHILGALSFLVTTSSRRYGDEDLRFAQELANLAGLAVDNARLLQGAREAIRLRDEFLSVASHELKTPLTPLSLKLQALSRAVKSHPDSPLVPIIEAHVETGHRQVRRLTELMNDLLDVSRISAGTFRLQREEVDVAEVVREVAATFAPRFVLEHCEFQVEAPESVRGCFDRVRLAQVLDHLLDNALKYGPGTPVSVRLVADGPVARLTVRDGGIGISPEQRPRLFERYCRAVSERHYGGLGLGLYLTRTIVEAEGGRVSLDSRLGEGATFMVELPLTRS</sequence>
<dbReference type="FunFam" id="3.30.450.20:FF:000099">
    <property type="entry name" value="Sensory box sensor histidine kinase"/>
    <property type="match status" value="1"/>
</dbReference>
<dbReference type="SUPFAM" id="SSF55785">
    <property type="entry name" value="PYP-like sensor domain (PAS domain)"/>
    <property type="match status" value="1"/>
</dbReference>
<comment type="caution">
    <text evidence="9">The sequence shown here is derived from an EMBL/GenBank/DDBJ whole genome shotgun (WGS) entry which is preliminary data.</text>
</comment>
<dbReference type="EMBL" id="JAAAPK010000002">
    <property type="protein sequence ID" value="NBC39915.1"/>
    <property type="molecule type" value="Genomic_DNA"/>
</dbReference>
<evidence type="ECO:0000256" key="3">
    <source>
        <dbReference type="ARBA" id="ARBA00022553"/>
    </source>
</evidence>
<dbReference type="InterPro" id="IPR000014">
    <property type="entry name" value="PAS"/>
</dbReference>
<dbReference type="InterPro" id="IPR004358">
    <property type="entry name" value="Sig_transdc_His_kin-like_C"/>
</dbReference>
<dbReference type="Gene3D" id="3.30.450.40">
    <property type="match status" value="1"/>
</dbReference>
<dbReference type="PANTHER" id="PTHR43047">
    <property type="entry name" value="TWO-COMPONENT HISTIDINE PROTEIN KINASE"/>
    <property type="match status" value="1"/>
</dbReference>
<dbReference type="SMART" id="SM00388">
    <property type="entry name" value="HisKA"/>
    <property type="match status" value="1"/>
</dbReference>
<dbReference type="Proteomes" id="UP000537825">
    <property type="component" value="Unassembled WGS sequence"/>
</dbReference>
<dbReference type="AlphaFoldDB" id="A0A7X5BQK3"/>
<evidence type="ECO:0000259" key="8">
    <source>
        <dbReference type="PROSITE" id="PS50113"/>
    </source>
</evidence>
<dbReference type="PROSITE" id="PS50113">
    <property type="entry name" value="PAC"/>
    <property type="match status" value="1"/>
</dbReference>
<dbReference type="InterPro" id="IPR036097">
    <property type="entry name" value="HisK_dim/P_sf"/>
</dbReference>
<evidence type="ECO:0000313" key="10">
    <source>
        <dbReference type="Proteomes" id="UP000537825"/>
    </source>
</evidence>
<dbReference type="SMART" id="SM00065">
    <property type="entry name" value="GAF"/>
    <property type="match status" value="1"/>
</dbReference>
<evidence type="ECO:0000313" key="9">
    <source>
        <dbReference type="EMBL" id="NBC39915.1"/>
    </source>
</evidence>
<evidence type="ECO:0000259" key="7">
    <source>
        <dbReference type="PROSITE" id="PS50109"/>
    </source>
</evidence>
<dbReference type="RefSeq" id="WP_139917047.1">
    <property type="nucleotide sequence ID" value="NZ_CBCSLE010000175.1"/>
</dbReference>
<name>A0A7X5BQK3_9BACT</name>
<dbReference type="NCBIfam" id="TIGR00229">
    <property type="entry name" value="sensory_box"/>
    <property type="match status" value="1"/>
</dbReference>
<dbReference type="SUPFAM" id="SSF55874">
    <property type="entry name" value="ATPase domain of HSP90 chaperone/DNA topoisomerase II/histidine kinase"/>
    <property type="match status" value="1"/>
</dbReference>
<feature type="domain" description="Histidine kinase" evidence="7">
    <location>
        <begin position="347"/>
        <end position="566"/>
    </location>
</feature>
<dbReference type="GO" id="GO:0009927">
    <property type="term" value="F:histidine phosphotransfer kinase activity"/>
    <property type="evidence" value="ECO:0007669"/>
    <property type="project" value="TreeGrafter"/>
</dbReference>
<dbReference type="CDD" id="cd00082">
    <property type="entry name" value="HisKA"/>
    <property type="match status" value="1"/>
</dbReference>
<dbReference type="PANTHER" id="PTHR43047:SF72">
    <property type="entry name" value="OSMOSENSING HISTIDINE PROTEIN KINASE SLN1"/>
    <property type="match status" value="1"/>
</dbReference>
<dbReference type="InterPro" id="IPR003018">
    <property type="entry name" value="GAF"/>
</dbReference>
<dbReference type="Pfam" id="PF00512">
    <property type="entry name" value="HisKA"/>
    <property type="match status" value="1"/>
</dbReference>